<dbReference type="PANTHER" id="PTHR43004:SF19">
    <property type="entry name" value="BINDING MONOOXYGENASE, PUTATIVE (JCVI)-RELATED"/>
    <property type="match status" value="1"/>
</dbReference>
<evidence type="ECO:0000313" key="5">
    <source>
        <dbReference type="EMBL" id="NRF17988.1"/>
    </source>
</evidence>
<reference evidence="6 7" key="2">
    <citation type="submission" date="2020-04" db="EMBL/GenBank/DDBJ databases">
        <title>FDA dAtabase for Regulatory Grade micrObial Sequences (FDA-ARGOS): Supporting development and validation of Infectious Disease Dx tests.</title>
        <authorList>
            <person name="Sciortino C."/>
            <person name="Tallon L."/>
            <person name="Sadzewicz L."/>
            <person name="Vavikolanu K."/>
            <person name="Mehta A."/>
            <person name="Aluvathingal J."/>
            <person name="Nadendla S."/>
            <person name="Nandy P."/>
            <person name="Geyer C."/>
            <person name="Yan Y."/>
            <person name="Sichtig H."/>
        </authorList>
    </citation>
    <scope>NUCLEOTIDE SEQUENCE [LARGE SCALE GENOMIC DNA]</scope>
    <source>
        <strain evidence="6 7">FDAARGOS_633</strain>
        <plasmid evidence="6 7">unnamed1</plasmid>
    </source>
</reference>
<dbReference type="Proteomes" id="UP000500870">
    <property type="component" value="Plasmid unnamed1"/>
</dbReference>
<evidence type="ECO:0000313" key="6">
    <source>
        <dbReference type="EMBL" id="QIX19983.1"/>
    </source>
</evidence>
<dbReference type="GO" id="GO:0016709">
    <property type="term" value="F:oxidoreductase activity, acting on paired donors, with incorporation or reduction of molecular oxygen, NAD(P)H as one donor, and incorporation of one atom of oxygen"/>
    <property type="evidence" value="ECO:0007669"/>
    <property type="project" value="UniProtKB-ARBA"/>
</dbReference>
<gene>
    <name evidence="5" type="ORF">FOB26_02330</name>
    <name evidence="6" type="ORF">FOB41_02085</name>
</gene>
<evidence type="ECO:0000256" key="2">
    <source>
        <dbReference type="ARBA" id="ARBA00022630"/>
    </source>
</evidence>
<comment type="cofactor">
    <cofactor evidence="1">
        <name>FAD</name>
        <dbReference type="ChEBI" id="CHEBI:57692"/>
    </cofactor>
</comment>
<dbReference type="Gene3D" id="3.30.9.10">
    <property type="entry name" value="D-Amino Acid Oxidase, subunit A, domain 2"/>
    <property type="match status" value="1"/>
</dbReference>
<dbReference type="Gene3D" id="3.40.30.120">
    <property type="match status" value="1"/>
</dbReference>
<dbReference type="EMBL" id="CP050897">
    <property type="protein sequence ID" value="QIX19983.1"/>
    <property type="molecule type" value="Genomic_DNA"/>
</dbReference>
<dbReference type="Proteomes" id="UP001155820">
    <property type="component" value="Unassembled WGS sequence"/>
</dbReference>
<organism evidence="6 7">
    <name type="scientific">Agrobacterium pusense</name>
    <dbReference type="NCBI Taxonomy" id="648995"/>
    <lineage>
        <taxon>Bacteria</taxon>
        <taxon>Pseudomonadati</taxon>
        <taxon>Pseudomonadota</taxon>
        <taxon>Alphaproteobacteria</taxon>
        <taxon>Hyphomicrobiales</taxon>
        <taxon>Rhizobiaceae</taxon>
        <taxon>Rhizobium/Agrobacterium group</taxon>
        <taxon>Agrobacterium</taxon>
    </lineage>
</organism>
<evidence type="ECO:0000256" key="1">
    <source>
        <dbReference type="ARBA" id="ARBA00001974"/>
    </source>
</evidence>
<dbReference type="Pfam" id="PF01494">
    <property type="entry name" value="FAD_binding_3"/>
    <property type="match status" value="1"/>
</dbReference>
<dbReference type="Gene3D" id="3.50.50.60">
    <property type="entry name" value="FAD/NAD(P)-binding domain"/>
    <property type="match status" value="1"/>
</dbReference>
<keyword evidence="2" id="KW-0285">Flavoprotein</keyword>
<dbReference type="NCBIfam" id="NF004780">
    <property type="entry name" value="PRK06126.1"/>
    <property type="match status" value="1"/>
</dbReference>
<dbReference type="PRINTS" id="PR00420">
    <property type="entry name" value="RNGMNOXGNASE"/>
</dbReference>
<evidence type="ECO:0000259" key="4">
    <source>
        <dbReference type="Pfam" id="PF01494"/>
    </source>
</evidence>
<keyword evidence="8" id="KW-1185">Reference proteome</keyword>
<evidence type="ECO:0000313" key="8">
    <source>
        <dbReference type="Proteomes" id="UP001155820"/>
    </source>
</evidence>
<protein>
    <submittedName>
        <fullName evidence="5">FAD-dependent monooxygenase</fullName>
    </submittedName>
    <submittedName>
        <fullName evidence="6">FAD-monooxygenase</fullName>
    </submittedName>
</protein>
<dbReference type="SUPFAM" id="SSF51905">
    <property type="entry name" value="FAD/NAD(P)-binding domain"/>
    <property type="match status" value="1"/>
</dbReference>
<evidence type="ECO:0000256" key="3">
    <source>
        <dbReference type="ARBA" id="ARBA00022827"/>
    </source>
</evidence>
<dbReference type="EMBL" id="JABRWM010000002">
    <property type="protein sequence ID" value="NRF17988.1"/>
    <property type="molecule type" value="Genomic_DNA"/>
</dbReference>
<dbReference type="RefSeq" id="WP_052820728.1">
    <property type="nucleotide sequence ID" value="NZ_CP050897.1"/>
</dbReference>
<reference evidence="5" key="1">
    <citation type="submission" date="2019-07" db="EMBL/GenBank/DDBJ databases">
        <title>FDA dAtabase for Regulatory Grade micrObial Sequences (FDA-ARGOS): Supporting development and validation of Infectious Disease Dx tests.</title>
        <authorList>
            <person name="Bachman M."/>
            <person name="Young C."/>
            <person name="Tallon L."/>
            <person name="Sadzewicz L."/>
            <person name="Vavikolanu K."/>
            <person name="Mehta A."/>
            <person name="Aluvathingal J."/>
            <person name="Nadendla S."/>
            <person name="Nandy P."/>
            <person name="Geyer C."/>
            <person name="Yan Y."/>
            <person name="Sichtig H."/>
        </authorList>
    </citation>
    <scope>NUCLEOTIDE SEQUENCE</scope>
    <source>
        <strain evidence="5">FDAARGOS_618</strain>
        <plasmid evidence="5">unnamed2</plasmid>
    </source>
</reference>
<dbReference type="InterPro" id="IPR050641">
    <property type="entry name" value="RIFMO-like"/>
</dbReference>
<keyword evidence="6" id="KW-0614">Plasmid</keyword>
<keyword evidence="6" id="KW-0503">Monooxygenase</keyword>
<feature type="domain" description="FAD-binding" evidence="4">
    <location>
        <begin position="5"/>
        <end position="359"/>
    </location>
</feature>
<dbReference type="AlphaFoldDB" id="A0A6H0ZIL6"/>
<keyword evidence="3" id="KW-0274">FAD</keyword>
<evidence type="ECO:0000313" key="7">
    <source>
        <dbReference type="Proteomes" id="UP000500870"/>
    </source>
</evidence>
<dbReference type="GO" id="GO:0071949">
    <property type="term" value="F:FAD binding"/>
    <property type="evidence" value="ECO:0007669"/>
    <property type="project" value="InterPro"/>
</dbReference>
<geneLocation type="plasmid" evidence="6 7">
    <name>unnamed1</name>
</geneLocation>
<dbReference type="Pfam" id="PF21274">
    <property type="entry name" value="Rng_hyd_C"/>
    <property type="match status" value="1"/>
</dbReference>
<keyword evidence="6" id="KW-0560">Oxidoreductase</keyword>
<proteinExistence type="predicted"/>
<accession>A0A6H0ZIL6</accession>
<name>A0A6H0ZIL6_9HYPH</name>
<geneLocation type="plasmid" evidence="5">
    <name>unnamed2</name>
</geneLocation>
<dbReference type="InterPro" id="IPR002938">
    <property type="entry name" value="FAD-bd"/>
</dbReference>
<sequence length="540" mass="58633">MQKSYEVVIVGGGPVGMILAYDLGMRGINCLVVDDGKPSLAKKAGSCNTRTMEYLRALSLSDKVKAAAPIPPGISLDVVFATGMAGKELHRFSNCLGWQQTDQSPERTHMISQKTLRDLVCEETRRRFSQVDFAFDATGTLKSQTADEVTVAVSTKDGGSDVVAARFLIGCDGGASSVRKAMGGKLEGEASTAGNLRVLFHSPQFYEMTTLRPAQQNWIVNAEVNASFSGGRGFRDDGDIITATFWNISQEQSREILADPAPWLWAAAGFEFPFSFSHSDFWATHNLVADRYREGRVFIAGDAAHLHPPTGGLGLNTGIMDASNLGWKLAAYLKGWAGEELLESYEAERQSIGKRVVAQANHNYRSGLPSDFYEVGLLEESTEGEAIRARVGERIYQMKNDEFNAPGLVLGYTYAPSPVICEDGTPPEPQTVVEFIPSARPGNRLPHSVDDHGTPIYDRLCSGLSLIVTDPESLAGEQVAREARALSIPLKIIELPETTRSLYGAKLLLVRPDQHVAWRGDALPTPPSSILTKVVGLTSL</sequence>
<dbReference type="InterPro" id="IPR036188">
    <property type="entry name" value="FAD/NAD-bd_sf"/>
</dbReference>
<dbReference type="PANTHER" id="PTHR43004">
    <property type="entry name" value="TRK SYSTEM POTASSIUM UPTAKE PROTEIN"/>
    <property type="match status" value="1"/>
</dbReference>